<reference evidence="2" key="1">
    <citation type="submission" date="2016-10" db="EMBL/GenBank/DDBJ databases">
        <authorList>
            <person name="Varghese N."/>
            <person name="Submissions S."/>
        </authorList>
    </citation>
    <scope>NUCLEOTIDE SEQUENCE [LARGE SCALE GENOMIC DNA]</scope>
    <source>
        <strain evidence="2">IBRC-M 10655</strain>
    </source>
</reference>
<proteinExistence type="predicted"/>
<evidence type="ECO:0008006" key="3">
    <source>
        <dbReference type="Google" id="ProtNLM"/>
    </source>
</evidence>
<evidence type="ECO:0000313" key="1">
    <source>
        <dbReference type="EMBL" id="SDP91967.1"/>
    </source>
</evidence>
<accession>A0A1H0WMU4</accession>
<dbReference type="InterPro" id="IPR009061">
    <property type="entry name" value="DNA-bd_dom_put_sf"/>
</dbReference>
<protein>
    <recommendedName>
        <fullName evidence="3">MerR, DNA binding</fullName>
    </recommendedName>
</protein>
<dbReference type="EMBL" id="FNJB01000025">
    <property type="protein sequence ID" value="SDP91967.1"/>
    <property type="molecule type" value="Genomic_DNA"/>
</dbReference>
<dbReference type="Proteomes" id="UP000199651">
    <property type="component" value="Unassembled WGS sequence"/>
</dbReference>
<organism evidence="1 2">
    <name type="scientific">Actinokineospora alba</name>
    <dbReference type="NCBI Taxonomy" id="504798"/>
    <lineage>
        <taxon>Bacteria</taxon>
        <taxon>Bacillati</taxon>
        <taxon>Actinomycetota</taxon>
        <taxon>Actinomycetes</taxon>
        <taxon>Pseudonocardiales</taxon>
        <taxon>Pseudonocardiaceae</taxon>
        <taxon>Actinokineospora</taxon>
    </lineage>
</organism>
<sequence length="78" mass="8906">MLPFLTKQCITGVPVPDVRVCAALCRQGPVTVAPRKEILERHRDDVRERIRQLLGCLDILDYKIDNYDRLARSQEASA</sequence>
<name>A0A1H0WMU4_9PSEU</name>
<dbReference type="OrthoDB" id="5242095at2"/>
<dbReference type="SUPFAM" id="SSF46955">
    <property type="entry name" value="Putative DNA-binding domain"/>
    <property type="match status" value="1"/>
</dbReference>
<gene>
    <name evidence="1" type="ORF">SAMN05192558_12513</name>
</gene>
<dbReference type="Gene3D" id="1.10.1660.10">
    <property type="match status" value="1"/>
</dbReference>
<evidence type="ECO:0000313" key="2">
    <source>
        <dbReference type="Proteomes" id="UP000199651"/>
    </source>
</evidence>
<keyword evidence="2" id="KW-1185">Reference proteome</keyword>
<dbReference type="AlphaFoldDB" id="A0A1H0WMU4"/>
<dbReference type="STRING" id="504798.SAMN05421871_11913"/>
<dbReference type="RefSeq" id="WP_091384380.1">
    <property type="nucleotide sequence ID" value="NZ_FNDV01000019.1"/>
</dbReference>